<evidence type="ECO:0000313" key="6">
    <source>
        <dbReference type="Proteomes" id="UP000530320"/>
    </source>
</evidence>
<organism evidence="5 6">
    <name type="scientific">Gluconacetobacter dulcium</name>
    <dbReference type="NCBI Taxonomy" id="2729096"/>
    <lineage>
        <taxon>Bacteria</taxon>
        <taxon>Pseudomonadati</taxon>
        <taxon>Pseudomonadota</taxon>
        <taxon>Alphaproteobacteria</taxon>
        <taxon>Acetobacterales</taxon>
        <taxon>Acetobacteraceae</taxon>
        <taxon>Gluconacetobacter</taxon>
    </lineage>
</organism>
<dbReference type="Gene3D" id="3.30.360.10">
    <property type="entry name" value="Dihydrodipicolinate Reductase, domain 2"/>
    <property type="match status" value="1"/>
</dbReference>
<keyword evidence="2" id="KW-0560">Oxidoreductase</keyword>
<dbReference type="AlphaFoldDB" id="A0A7W4PIX7"/>
<gene>
    <name evidence="5" type="ORF">HLH44_11260</name>
</gene>
<dbReference type="InterPro" id="IPR036291">
    <property type="entry name" value="NAD(P)-bd_dom_sf"/>
</dbReference>
<reference evidence="5 6" key="1">
    <citation type="submission" date="2020-04" db="EMBL/GenBank/DDBJ databases">
        <title>Description of novel Gluconacetobacter.</title>
        <authorList>
            <person name="Sombolestani A."/>
        </authorList>
    </citation>
    <scope>NUCLEOTIDE SEQUENCE [LARGE SCALE GENOMIC DNA]</scope>
    <source>
        <strain evidence="5 6">LMG 22058</strain>
    </source>
</reference>
<dbReference type="InterPro" id="IPR055170">
    <property type="entry name" value="GFO_IDH_MocA-like_dom"/>
</dbReference>
<evidence type="ECO:0000313" key="5">
    <source>
        <dbReference type="EMBL" id="MBB2198024.1"/>
    </source>
</evidence>
<comment type="similarity">
    <text evidence="1">Belongs to the Gfo/Idh/MocA family.</text>
</comment>
<evidence type="ECO:0000256" key="2">
    <source>
        <dbReference type="ARBA" id="ARBA00023002"/>
    </source>
</evidence>
<evidence type="ECO:0000256" key="1">
    <source>
        <dbReference type="ARBA" id="ARBA00010928"/>
    </source>
</evidence>
<evidence type="ECO:0000259" key="3">
    <source>
        <dbReference type="Pfam" id="PF01408"/>
    </source>
</evidence>
<dbReference type="EMBL" id="JABEQP010000006">
    <property type="protein sequence ID" value="MBB2198024.1"/>
    <property type="molecule type" value="Genomic_DNA"/>
</dbReference>
<dbReference type="PANTHER" id="PTHR22604">
    <property type="entry name" value="OXIDOREDUCTASES"/>
    <property type="match status" value="1"/>
</dbReference>
<evidence type="ECO:0000259" key="4">
    <source>
        <dbReference type="Pfam" id="PF22725"/>
    </source>
</evidence>
<dbReference type="SUPFAM" id="SSF51735">
    <property type="entry name" value="NAD(P)-binding Rossmann-fold domains"/>
    <property type="match status" value="1"/>
</dbReference>
<feature type="domain" description="Gfo/Idh/MocA-like oxidoreductase N-terminal" evidence="3">
    <location>
        <begin position="23"/>
        <end position="139"/>
    </location>
</feature>
<name>A0A7W4PIX7_9PROT</name>
<sequence length="364" mass="38984">MSSMDIASLAPIGPADRSRTSLGWGIVGTGVIARHFAEDLARVPGCHLAGVSSRTMERAAQFAGLYGGVAYEGHDALLQDARVDAVYIATPNSSHFSMAWAAIESGKSVLVEKPLVVNVERAERLIGFARERNVFLMEGVWCRFLPAIRFVQQALDRGSIGTVRSVTGELAFQHPYDATDRFFDPLQGGGALLDLGCYLVSLSLMLLGRPDTVSGAWCAAPTGVDRTARLDLDFGGVPATLRCAFDNTGGNLFVIEGTRGALVLPSPFIGARQVLETGPVIGRTIRALGKSPFAARLFSKIARKLPLPGVRRHAFDFPGYGLQFEIEAATRAIQSGETAATLSPPDETLEVLKIIQTIRDLPCS</sequence>
<dbReference type="SUPFAM" id="SSF55347">
    <property type="entry name" value="Glyceraldehyde-3-phosphate dehydrogenase-like, C-terminal domain"/>
    <property type="match status" value="1"/>
</dbReference>
<dbReference type="Gene3D" id="3.40.50.720">
    <property type="entry name" value="NAD(P)-binding Rossmann-like Domain"/>
    <property type="match status" value="1"/>
</dbReference>
<protein>
    <submittedName>
        <fullName evidence="5">Gfo/Idh/MocA family oxidoreductase</fullName>
    </submittedName>
</protein>
<dbReference type="GO" id="GO:0016491">
    <property type="term" value="F:oxidoreductase activity"/>
    <property type="evidence" value="ECO:0007669"/>
    <property type="project" value="UniProtKB-KW"/>
</dbReference>
<dbReference type="GO" id="GO:0000166">
    <property type="term" value="F:nucleotide binding"/>
    <property type="evidence" value="ECO:0007669"/>
    <property type="project" value="InterPro"/>
</dbReference>
<proteinExistence type="inferred from homology"/>
<dbReference type="Pfam" id="PF22725">
    <property type="entry name" value="GFO_IDH_MocA_C3"/>
    <property type="match status" value="1"/>
</dbReference>
<dbReference type="InterPro" id="IPR050984">
    <property type="entry name" value="Gfo/Idh/MocA_domain"/>
</dbReference>
<dbReference type="Proteomes" id="UP000530320">
    <property type="component" value="Unassembled WGS sequence"/>
</dbReference>
<dbReference type="InterPro" id="IPR000683">
    <property type="entry name" value="Gfo/Idh/MocA-like_OxRdtase_N"/>
</dbReference>
<comment type="caution">
    <text evidence="5">The sequence shown here is derived from an EMBL/GenBank/DDBJ whole genome shotgun (WGS) entry which is preliminary data.</text>
</comment>
<dbReference type="Pfam" id="PF01408">
    <property type="entry name" value="GFO_IDH_MocA"/>
    <property type="match status" value="1"/>
</dbReference>
<dbReference type="RefSeq" id="WP_183009312.1">
    <property type="nucleotide sequence ID" value="NZ_JABEQP010000006.1"/>
</dbReference>
<feature type="domain" description="GFO/IDH/MocA-like oxidoreductase" evidence="4">
    <location>
        <begin position="149"/>
        <end position="262"/>
    </location>
</feature>
<dbReference type="PANTHER" id="PTHR22604:SF105">
    <property type="entry name" value="TRANS-1,2-DIHYDROBENZENE-1,2-DIOL DEHYDROGENASE"/>
    <property type="match status" value="1"/>
</dbReference>
<accession>A0A7W4PIX7</accession>